<evidence type="ECO:0000313" key="11">
    <source>
        <dbReference type="Proteomes" id="UP000239772"/>
    </source>
</evidence>
<dbReference type="InterPro" id="IPR000298">
    <property type="entry name" value="Cyt_c_oxidase-like_su3"/>
</dbReference>
<comment type="similarity">
    <text evidence="2 7">Belongs to the cytochrome c oxidase subunit 3 family.</text>
</comment>
<feature type="transmembrane region" description="Helical" evidence="8">
    <location>
        <begin position="23"/>
        <end position="49"/>
    </location>
</feature>
<dbReference type="OrthoDB" id="7470475at2"/>
<dbReference type="InterPro" id="IPR035973">
    <property type="entry name" value="Cyt_c_oxidase_su3-like_sf"/>
</dbReference>
<accession>A0A2T1HZN9</accession>
<feature type="transmembrane region" description="Helical" evidence="8">
    <location>
        <begin position="128"/>
        <end position="146"/>
    </location>
</feature>
<dbReference type="GO" id="GO:0019646">
    <property type="term" value="P:aerobic electron transport chain"/>
    <property type="evidence" value="ECO:0007669"/>
    <property type="project" value="InterPro"/>
</dbReference>
<comment type="caution">
    <text evidence="10">The sequence shown here is derived from an EMBL/GenBank/DDBJ whole genome shotgun (WGS) entry which is preliminary data.</text>
</comment>
<reference evidence="11" key="1">
    <citation type="submission" date="2018-03" db="EMBL/GenBank/DDBJ databases">
        <authorList>
            <person name="Sun L."/>
            <person name="Liu H."/>
            <person name="Chen W."/>
            <person name="Huang K."/>
            <person name="Liu W."/>
            <person name="Gao X."/>
        </authorList>
    </citation>
    <scope>NUCLEOTIDE SEQUENCE [LARGE SCALE GENOMIC DNA]</scope>
    <source>
        <strain evidence="11">SH9</strain>
    </source>
</reference>
<evidence type="ECO:0000256" key="3">
    <source>
        <dbReference type="ARBA" id="ARBA00022475"/>
    </source>
</evidence>
<keyword evidence="6 8" id="KW-0472">Membrane</keyword>
<feature type="domain" description="Heme-copper oxidase subunit III family profile" evidence="9">
    <location>
        <begin position="23"/>
        <end position="198"/>
    </location>
</feature>
<dbReference type="Gene3D" id="1.20.120.80">
    <property type="entry name" value="Cytochrome c oxidase, subunit III, four-helix bundle"/>
    <property type="match status" value="1"/>
</dbReference>
<dbReference type="Pfam" id="PF00510">
    <property type="entry name" value="COX3"/>
    <property type="match status" value="1"/>
</dbReference>
<evidence type="ECO:0000313" key="10">
    <source>
        <dbReference type="EMBL" id="PSC07040.1"/>
    </source>
</evidence>
<dbReference type="PANTHER" id="PTHR11403:SF2">
    <property type="entry name" value="CYTOCHROME BO(3) UBIQUINOL OXIDASE SUBUNIT 3"/>
    <property type="match status" value="1"/>
</dbReference>
<dbReference type="SUPFAM" id="SSF81452">
    <property type="entry name" value="Cytochrome c oxidase subunit III-like"/>
    <property type="match status" value="1"/>
</dbReference>
<dbReference type="RefSeq" id="WP_106334825.1">
    <property type="nucleotide sequence ID" value="NZ_PVZS01000001.1"/>
</dbReference>
<dbReference type="Proteomes" id="UP000239772">
    <property type="component" value="Unassembled WGS sequence"/>
</dbReference>
<dbReference type="PANTHER" id="PTHR11403">
    <property type="entry name" value="CYTOCHROME C OXIDASE SUBUNIT III"/>
    <property type="match status" value="1"/>
</dbReference>
<keyword evidence="3" id="KW-1003">Cell membrane</keyword>
<evidence type="ECO:0000256" key="5">
    <source>
        <dbReference type="ARBA" id="ARBA00022989"/>
    </source>
</evidence>
<name>A0A2T1HZN9_9HYPH</name>
<keyword evidence="5 8" id="KW-1133">Transmembrane helix</keyword>
<feature type="transmembrane region" description="Helical" evidence="8">
    <location>
        <begin position="177"/>
        <end position="196"/>
    </location>
</feature>
<dbReference type="EMBL" id="PVZS01000001">
    <property type="protein sequence ID" value="PSC07040.1"/>
    <property type="molecule type" value="Genomic_DNA"/>
</dbReference>
<proteinExistence type="inferred from homology"/>
<dbReference type="PROSITE" id="PS50253">
    <property type="entry name" value="COX3"/>
    <property type="match status" value="1"/>
</dbReference>
<sequence>MKLRPVTDLSGLPTYGYGPQSPIWWGTLGFMALEGMGFALAIGAYLYLYHLAPGWPLADRPPNHWPGTLMTAVLLLSAWPNKLVDRAGHEEDLPKVQRLLIVMSVIGLLTLVIRFWEFTQLYVRWDQNAYGSLLWLLLGLHYTHLITDVGDTLVLTALMFTKHARGKRFSDVSDNAFYWYFVIGAWLPMYVLIYWVPRW</sequence>
<organism evidence="10 11">
    <name type="scientific">Alsobacter soli</name>
    <dbReference type="NCBI Taxonomy" id="2109933"/>
    <lineage>
        <taxon>Bacteria</taxon>
        <taxon>Pseudomonadati</taxon>
        <taxon>Pseudomonadota</taxon>
        <taxon>Alphaproteobacteria</taxon>
        <taxon>Hyphomicrobiales</taxon>
        <taxon>Alsobacteraceae</taxon>
        <taxon>Alsobacter</taxon>
    </lineage>
</organism>
<evidence type="ECO:0000256" key="1">
    <source>
        <dbReference type="ARBA" id="ARBA00004651"/>
    </source>
</evidence>
<dbReference type="GO" id="GO:0005886">
    <property type="term" value="C:plasma membrane"/>
    <property type="evidence" value="ECO:0007669"/>
    <property type="project" value="UniProtKB-SubCell"/>
</dbReference>
<feature type="transmembrane region" description="Helical" evidence="8">
    <location>
        <begin position="99"/>
        <end position="116"/>
    </location>
</feature>
<gene>
    <name evidence="10" type="ORF">SLNSH_01300</name>
</gene>
<dbReference type="GO" id="GO:0004129">
    <property type="term" value="F:cytochrome-c oxidase activity"/>
    <property type="evidence" value="ECO:0007669"/>
    <property type="project" value="InterPro"/>
</dbReference>
<dbReference type="AlphaFoldDB" id="A0A2T1HZN9"/>
<evidence type="ECO:0000256" key="2">
    <source>
        <dbReference type="ARBA" id="ARBA00010581"/>
    </source>
</evidence>
<dbReference type="InterPro" id="IPR013833">
    <property type="entry name" value="Cyt_c_oxidase_su3_a-hlx"/>
</dbReference>
<evidence type="ECO:0000259" key="9">
    <source>
        <dbReference type="PROSITE" id="PS50253"/>
    </source>
</evidence>
<evidence type="ECO:0000256" key="7">
    <source>
        <dbReference type="RuleBase" id="RU003376"/>
    </source>
</evidence>
<dbReference type="InterPro" id="IPR024791">
    <property type="entry name" value="Cyt_c/ubiquinol_Oxase_su3"/>
</dbReference>
<comment type="subcellular location">
    <subcellularLocation>
        <location evidence="1 7">Cell membrane</location>
        <topology evidence="1 7">Multi-pass membrane protein</topology>
    </subcellularLocation>
</comment>
<protein>
    <submittedName>
        <fullName evidence="10">Cytochrome C oxidase subunit III</fullName>
    </submittedName>
</protein>
<evidence type="ECO:0000256" key="8">
    <source>
        <dbReference type="SAM" id="Phobius"/>
    </source>
</evidence>
<evidence type="ECO:0000256" key="6">
    <source>
        <dbReference type="ARBA" id="ARBA00023136"/>
    </source>
</evidence>
<evidence type="ECO:0000256" key="4">
    <source>
        <dbReference type="ARBA" id="ARBA00022692"/>
    </source>
</evidence>
<keyword evidence="11" id="KW-1185">Reference proteome</keyword>
<keyword evidence="4 7" id="KW-0812">Transmembrane</keyword>